<accession>A0A8T1SJZ6</accession>
<feature type="compositionally biased region" description="Basic and acidic residues" evidence="17">
    <location>
        <begin position="658"/>
        <end position="703"/>
    </location>
</feature>
<name>A0A8T1SJZ6_CHESE</name>
<dbReference type="InterPro" id="IPR015216">
    <property type="entry name" value="SANTA"/>
</dbReference>
<protein>
    <recommendedName>
        <fullName evidence="15">Mis18-binding protein 1</fullName>
    </recommendedName>
    <alternativeName>
        <fullName evidence="16">Kinetochore-associated protein KNL-2 homolog</fullName>
    </alternativeName>
</protein>
<dbReference type="GO" id="GO:0000775">
    <property type="term" value="C:chromosome, centromeric region"/>
    <property type="evidence" value="ECO:0007669"/>
    <property type="project" value="UniProtKB-SubCell"/>
</dbReference>
<evidence type="ECO:0000256" key="17">
    <source>
        <dbReference type="SAM" id="MobiDB-lite"/>
    </source>
</evidence>
<feature type="region of interest" description="Disordered" evidence="17">
    <location>
        <begin position="159"/>
        <end position="178"/>
    </location>
</feature>
<keyword evidence="7" id="KW-0132">Cell division</keyword>
<evidence type="ECO:0000256" key="15">
    <source>
        <dbReference type="ARBA" id="ARBA00069467"/>
    </source>
</evidence>
<dbReference type="InterPro" id="IPR009057">
    <property type="entry name" value="Homeodomain-like_sf"/>
</dbReference>
<feature type="region of interest" description="Disordered" evidence="17">
    <location>
        <begin position="191"/>
        <end position="223"/>
    </location>
</feature>
<dbReference type="SUPFAM" id="SSF46689">
    <property type="entry name" value="Homeodomain-like"/>
    <property type="match status" value="1"/>
</dbReference>
<evidence type="ECO:0000256" key="14">
    <source>
        <dbReference type="ARBA" id="ARBA00063953"/>
    </source>
</evidence>
<feature type="compositionally biased region" description="Basic and acidic residues" evidence="17">
    <location>
        <begin position="1031"/>
        <end position="1044"/>
    </location>
</feature>
<dbReference type="InterPro" id="IPR039110">
    <property type="entry name" value="KNL2-like"/>
</dbReference>
<feature type="region of interest" description="Disordered" evidence="17">
    <location>
        <begin position="404"/>
        <end position="432"/>
    </location>
</feature>
<evidence type="ECO:0000256" key="12">
    <source>
        <dbReference type="ARBA" id="ARBA00023306"/>
    </source>
</evidence>
<evidence type="ECO:0000256" key="9">
    <source>
        <dbReference type="ARBA" id="ARBA00022843"/>
    </source>
</evidence>
<dbReference type="EMBL" id="JAHGAV010000176">
    <property type="protein sequence ID" value="KAG6929452.1"/>
    <property type="molecule type" value="Genomic_DNA"/>
</dbReference>
<comment type="subunit">
    <text evidence="14">Interacts with SP1. Interacts with MIS18A. Identified in a complex containing MIS18A, OIP5/MIS18B, MIS18BP1, RBBP7 and RBBP4. Interacts with KAT7/HBO1. Interacts (via N-terminus) with FLNA (via N-terminus).</text>
</comment>
<evidence type="ECO:0000313" key="19">
    <source>
        <dbReference type="EMBL" id="KAG6929452.1"/>
    </source>
</evidence>
<keyword evidence="11" id="KW-0539">Nucleus</keyword>
<evidence type="ECO:0000256" key="10">
    <source>
        <dbReference type="ARBA" id="ARBA00023125"/>
    </source>
</evidence>
<dbReference type="AlphaFoldDB" id="A0A8T1SJZ6"/>
<feature type="compositionally biased region" description="Basic and acidic residues" evidence="17">
    <location>
        <begin position="860"/>
        <end position="877"/>
    </location>
</feature>
<dbReference type="CDD" id="cd00167">
    <property type="entry name" value="SANT"/>
    <property type="match status" value="1"/>
</dbReference>
<keyword evidence="4" id="KW-0158">Chromosome</keyword>
<dbReference type="FunFam" id="1.10.10.60:FF:000273">
    <property type="entry name" value="MIS18 binding protein 1"/>
    <property type="match status" value="1"/>
</dbReference>
<keyword evidence="10" id="KW-0238">DNA-binding</keyword>
<dbReference type="SMART" id="SM00717">
    <property type="entry name" value="SANT"/>
    <property type="match status" value="1"/>
</dbReference>
<dbReference type="InterPro" id="IPR001005">
    <property type="entry name" value="SANT/Myb"/>
</dbReference>
<dbReference type="PROSITE" id="PS50090">
    <property type="entry name" value="MYB_LIKE"/>
    <property type="match status" value="1"/>
</dbReference>
<feature type="domain" description="Myb-like" evidence="18">
    <location>
        <begin position="972"/>
        <end position="1018"/>
    </location>
</feature>
<dbReference type="OrthoDB" id="118550at2759"/>
<dbReference type="GO" id="GO:0005634">
    <property type="term" value="C:nucleus"/>
    <property type="evidence" value="ECO:0007669"/>
    <property type="project" value="UniProtKB-SubCell"/>
</dbReference>
<evidence type="ECO:0000256" key="6">
    <source>
        <dbReference type="ARBA" id="ARBA00022553"/>
    </source>
</evidence>
<feature type="compositionally biased region" description="Polar residues" evidence="17">
    <location>
        <begin position="647"/>
        <end position="657"/>
    </location>
</feature>
<keyword evidence="9" id="KW-0832">Ubl conjugation</keyword>
<feature type="region of interest" description="Disordered" evidence="17">
    <location>
        <begin position="1016"/>
        <end position="1046"/>
    </location>
</feature>
<comment type="subcellular location">
    <subcellularLocation>
        <location evidence="3">Chromosome</location>
        <location evidence="3">Centromere</location>
    </subcellularLocation>
    <subcellularLocation>
        <location evidence="2">Nucleus</location>
    </subcellularLocation>
</comment>
<evidence type="ECO:0000256" key="16">
    <source>
        <dbReference type="ARBA" id="ARBA00079617"/>
    </source>
</evidence>
<keyword evidence="6" id="KW-0597">Phosphoprotein</keyword>
<dbReference type="PANTHER" id="PTHR16124:SF3">
    <property type="entry name" value="MIS18-BINDING PROTEIN 1"/>
    <property type="match status" value="1"/>
</dbReference>
<evidence type="ECO:0000256" key="7">
    <source>
        <dbReference type="ARBA" id="ARBA00022618"/>
    </source>
</evidence>
<feature type="compositionally biased region" description="Basic and acidic residues" evidence="17">
    <location>
        <begin position="195"/>
        <end position="214"/>
    </location>
</feature>
<evidence type="ECO:0000256" key="1">
    <source>
        <dbReference type="ARBA" id="ARBA00003694"/>
    </source>
</evidence>
<comment type="function">
    <text evidence="1">Required for recruitment of CENPA to centromeres and normal chromosome segregation during mitosis.</text>
</comment>
<organism evidence="19 20">
    <name type="scientific">Chelydra serpentina</name>
    <name type="common">Snapping turtle</name>
    <name type="synonym">Testudo serpentina</name>
    <dbReference type="NCBI Taxonomy" id="8475"/>
    <lineage>
        <taxon>Eukaryota</taxon>
        <taxon>Metazoa</taxon>
        <taxon>Chordata</taxon>
        <taxon>Craniata</taxon>
        <taxon>Vertebrata</taxon>
        <taxon>Euteleostomi</taxon>
        <taxon>Archelosauria</taxon>
        <taxon>Testudinata</taxon>
        <taxon>Testudines</taxon>
        <taxon>Cryptodira</taxon>
        <taxon>Durocryptodira</taxon>
        <taxon>Americhelydia</taxon>
        <taxon>Chelydroidea</taxon>
        <taxon>Chelydridae</taxon>
        <taxon>Chelydra</taxon>
    </lineage>
</organism>
<sequence>MIATPLKNTRISESHISSSRRGDVPLQAVLLSNIPSGTITPLKDLVKFQDAGLTTSATKAAVLPSVLCDFKENHARGAGTSKKRECIFQSTLITDGTYVKEFLDLSEIRPDSDTVAVQVASCQQQQILPLKDKNLPKRKACDPLTYESPAKIFQRMKAKASHEKQHQMPSKGTLRTNCNSDLILTPATKLVHQGTQDKKSSDEENQQRAGKVPDRQIQPGKALHRPKIVRNKNVDSLTVDTLVSESPQKFFLRMKQKEQKQQKDPTLSNQIKQSISSTIVNKPLIKSDFAKQVSNFNGECSVNNTSNSQDDVFLVEPIDADDEMSQNTVIDTVNANSDPSKTGAQLAERYGSGETIYASPHREGRLLQESTWKTAQGVEKITEADLQRPTQCFCSIMFSSPKVHIPRKQKPKEDCKAPSSTSHTDKNDGNANKQSKICLSEWRIKVINNNTAVCVEGKRRDMKELYWHSNAIVERMAHNQVKTISGSIYLLQGNINSVPMRKEGFPYKFIKKFTFGFPEQWKQYVENFLGELKRKEQDTDEAGTEKISSVEVDMLEEEEVTGDLKKRSRTQNTTYEVALNDNRYMTPKRNSVQKDPDASYSRSGRRIKPPLHYWCGQREFVDRKLNVTIEEGGKNYLSIVCNSSSKQVKNKTISSSPENREDTTETSEGKTKSQSKGKIDEKRANFKKEIGPSDKKDPRRFISDPDESDSEAELNNIDKRTVVLTPLKHKKLYQNNLTYNSQIAEKSAEQNISKYGIETRNCKTNSRRELKTCKYSLRSLKEFCQDKQSTEESSSQDEEDSNEDIPLSIKRKTKPSLEREIRNYKSSSDAKSSQSDPKKKSSEQRQIENFAATSSHKRQLRIDLSDQKKRSEVEPKGKVPAGGSSSAPLIDRRVNTRKVSTNPLTYVFESEAETEDCEREFQIKEKKSKVSAKKTGCKLTNSTKSSAVKSKESDKREVWNFVESFPGATEDWTEKELQKLHRAVASFPKHKNGFWLDVAMALGTRSAEECQQKYMEEHQTKGSKKHATKTALDKKGQKDSDKKQPVITAKVGTFKRKKQMRDFLEHLPKDDHDDIFTATPLQSTRVKLPTFRESQDDDVFQLMDSNPITPSSAVFPLVKTPQCDHISPGMLGSINRHDYDKYVFRMQKNTQGKKGTWGNIKKKSAGTVFTTPISRRTTFAFDQGAVNDSVIGKLFVGEAAERSDEEDQEDSYFST</sequence>
<evidence type="ECO:0000256" key="8">
    <source>
        <dbReference type="ARBA" id="ARBA00022776"/>
    </source>
</evidence>
<feature type="region of interest" description="Disordered" evidence="17">
    <location>
        <begin position="788"/>
        <end position="890"/>
    </location>
</feature>
<evidence type="ECO:0000259" key="18">
    <source>
        <dbReference type="PROSITE" id="PS50090"/>
    </source>
</evidence>
<feature type="region of interest" description="Disordered" evidence="17">
    <location>
        <begin position="647"/>
        <end position="712"/>
    </location>
</feature>
<evidence type="ECO:0000256" key="13">
    <source>
        <dbReference type="ARBA" id="ARBA00023328"/>
    </source>
</evidence>
<feature type="compositionally biased region" description="Basic and acidic residues" evidence="17">
    <location>
        <begin position="836"/>
        <end position="846"/>
    </location>
</feature>
<comment type="caution">
    <text evidence="19">The sequence shown here is derived from an EMBL/GenBank/DDBJ whole genome shotgun (WGS) entry which is preliminary data.</text>
</comment>
<proteinExistence type="predicted"/>
<dbReference type="PANTHER" id="PTHR16124">
    <property type="entry name" value="MIS18-BINDING PROTEIN 1"/>
    <property type="match status" value="1"/>
</dbReference>
<gene>
    <name evidence="19" type="primary">MIS18BP1</name>
    <name evidence="19" type="ORF">G0U57_005593</name>
</gene>
<dbReference type="Pfam" id="PF00249">
    <property type="entry name" value="Myb_DNA-binding"/>
    <property type="match status" value="1"/>
</dbReference>
<dbReference type="Pfam" id="PF09133">
    <property type="entry name" value="SANTA"/>
    <property type="match status" value="1"/>
</dbReference>
<feature type="compositionally biased region" description="Low complexity" evidence="17">
    <location>
        <begin position="825"/>
        <end position="835"/>
    </location>
</feature>
<evidence type="ECO:0000256" key="4">
    <source>
        <dbReference type="ARBA" id="ARBA00022454"/>
    </source>
</evidence>
<keyword evidence="20" id="KW-1185">Reference proteome</keyword>
<dbReference type="GO" id="GO:0003677">
    <property type="term" value="F:DNA binding"/>
    <property type="evidence" value="ECO:0007669"/>
    <property type="project" value="UniProtKB-KW"/>
</dbReference>
<evidence type="ECO:0000256" key="2">
    <source>
        <dbReference type="ARBA" id="ARBA00004123"/>
    </source>
</evidence>
<keyword evidence="5" id="KW-1017">Isopeptide bond</keyword>
<evidence type="ECO:0000313" key="20">
    <source>
        <dbReference type="Proteomes" id="UP000765507"/>
    </source>
</evidence>
<evidence type="ECO:0000256" key="3">
    <source>
        <dbReference type="ARBA" id="ARBA00004584"/>
    </source>
</evidence>
<dbReference type="Gene3D" id="1.10.10.60">
    <property type="entry name" value="Homeodomain-like"/>
    <property type="match status" value="1"/>
</dbReference>
<dbReference type="Proteomes" id="UP000765507">
    <property type="component" value="Unassembled WGS sequence"/>
</dbReference>
<reference evidence="19 20" key="1">
    <citation type="journal article" date="2020" name="G3 (Bethesda)">
        <title>Draft Genome of the Common Snapping Turtle, Chelydra serpentina, a Model for Phenotypic Plasticity in Reptiles.</title>
        <authorList>
            <person name="Das D."/>
            <person name="Singh S.K."/>
            <person name="Bierstedt J."/>
            <person name="Erickson A."/>
            <person name="Galli G.L.J."/>
            <person name="Crossley D.A. 2nd"/>
            <person name="Rhen T."/>
        </authorList>
    </citation>
    <scope>NUCLEOTIDE SEQUENCE [LARGE SCALE GENOMIC DNA]</scope>
    <source>
        <strain evidence="19">KW</strain>
    </source>
</reference>
<feature type="region of interest" description="Disordered" evidence="17">
    <location>
        <begin position="582"/>
        <end position="606"/>
    </location>
</feature>
<dbReference type="GO" id="GO:0051301">
    <property type="term" value="P:cell division"/>
    <property type="evidence" value="ECO:0007669"/>
    <property type="project" value="UniProtKB-KW"/>
</dbReference>
<keyword evidence="8" id="KW-0498">Mitosis</keyword>
<evidence type="ECO:0000256" key="11">
    <source>
        <dbReference type="ARBA" id="ARBA00023242"/>
    </source>
</evidence>
<feature type="compositionally biased region" description="Acidic residues" evidence="17">
    <location>
        <begin position="794"/>
        <end position="803"/>
    </location>
</feature>
<keyword evidence="13" id="KW-0137">Centromere</keyword>
<keyword evidence="12" id="KW-0131">Cell cycle</keyword>
<feature type="compositionally biased region" description="Polar residues" evidence="17">
    <location>
        <begin position="167"/>
        <end position="178"/>
    </location>
</feature>
<evidence type="ECO:0000256" key="5">
    <source>
        <dbReference type="ARBA" id="ARBA00022499"/>
    </source>
</evidence>